<dbReference type="InterPro" id="IPR013783">
    <property type="entry name" value="Ig-like_fold"/>
</dbReference>
<dbReference type="GO" id="GO:0005975">
    <property type="term" value="P:carbohydrate metabolic process"/>
    <property type="evidence" value="ECO:0007669"/>
    <property type="project" value="UniProtKB-ARBA"/>
</dbReference>
<dbReference type="GO" id="GO:0016020">
    <property type="term" value="C:membrane"/>
    <property type="evidence" value="ECO:0007669"/>
    <property type="project" value="GOC"/>
</dbReference>
<dbReference type="AlphaFoldDB" id="A0A8J3Y8J5"/>
<dbReference type="SUPFAM" id="SSF49785">
    <property type="entry name" value="Galactose-binding domain-like"/>
    <property type="match status" value="1"/>
</dbReference>
<keyword evidence="3 4" id="KW-0378">Hydrolase</keyword>
<accession>A0A8J3Y8J5</accession>
<comment type="similarity">
    <text evidence="1 4">Belongs to the glycosyl hydrolase 30 family.</text>
</comment>
<dbReference type="CDD" id="cd04080">
    <property type="entry name" value="CBM6_cellulase-like"/>
    <property type="match status" value="1"/>
</dbReference>
<dbReference type="Pfam" id="PF03422">
    <property type="entry name" value="CBM_6"/>
    <property type="match status" value="1"/>
</dbReference>
<dbReference type="Gene3D" id="3.20.20.80">
    <property type="entry name" value="Glycosidases"/>
    <property type="match status" value="1"/>
</dbReference>
<evidence type="ECO:0000313" key="9">
    <source>
        <dbReference type="Proteomes" id="UP000652013"/>
    </source>
</evidence>
<dbReference type="PANTHER" id="PTHR11069:SF23">
    <property type="entry name" value="LYSOSOMAL ACID GLUCOSYLCERAMIDASE"/>
    <property type="match status" value="1"/>
</dbReference>
<feature type="domain" description="PI-PLC Y-box" evidence="6">
    <location>
        <begin position="586"/>
        <end position="615"/>
    </location>
</feature>
<dbReference type="GO" id="GO:0004435">
    <property type="term" value="F:phosphatidylinositol-4,5-bisphosphate phospholipase C activity"/>
    <property type="evidence" value="ECO:0007669"/>
    <property type="project" value="InterPro"/>
</dbReference>
<dbReference type="PANTHER" id="PTHR11069">
    <property type="entry name" value="GLUCOSYLCERAMIDASE"/>
    <property type="match status" value="1"/>
</dbReference>
<dbReference type="Gene3D" id="2.60.40.10">
    <property type="entry name" value="Immunoglobulins"/>
    <property type="match status" value="1"/>
</dbReference>
<protein>
    <recommendedName>
        <fullName evidence="10">Glucosylceramidase</fullName>
    </recommendedName>
</protein>
<evidence type="ECO:0000256" key="4">
    <source>
        <dbReference type="RuleBase" id="RU361188"/>
    </source>
</evidence>
<name>A0A8J3Y8J5_9ACTN</name>
<evidence type="ECO:0000313" key="8">
    <source>
        <dbReference type="EMBL" id="GIJ03888.1"/>
    </source>
</evidence>
<evidence type="ECO:0000256" key="1">
    <source>
        <dbReference type="ARBA" id="ARBA00005382"/>
    </source>
</evidence>
<dbReference type="Proteomes" id="UP000652013">
    <property type="component" value="Unassembled WGS sequence"/>
</dbReference>
<dbReference type="InterPro" id="IPR006584">
    <property type="entry name" value="Cellulose-bd_IV"/>
</dbReference>
<dbReference type="GO" id="GO:0006680">
    <property type="term" value="P:glucosylceramide catabolic process"/>
    <property type="evidence" value="ECO:0007669"/>
    <property type="project" value="TreeGrafter"/>
</dbReference>
<dbReference type="InterPro" id="IPR005084">
    <property type="entry name" value="CBM6"/>
</dbReference>
<organism evidence="8 9">
    <name type="scientific">Spirilliplanes yamanashiensis</name>
    <dbReference type="NCBI Taxonomy" id="42233"/>
    <lineage>
        <taxon>Bacteria</taxon>
        <taxon>Bacillati</taxon>
        <taxon>Actinomycetota</taxon>
        <taxon>Actinomycetes</taxon>
        <taxon>Micromonosporales</taxon>
        <taxon>Micromonosporaceae</taxon>
        <taxon>Spirilliplanes</taxon>
    </lineage>
</organism>
<evidence type="ECO:0000256" key="3">
    <source>
        <dbReference type="ARBA" id="ARBA00022801"/>
    </source>
</evidence>
<dbReference type="InterPro" id="IPR017853">
    <property type="entry name" value="GH"/>
</dbReference>
<gene>
    <name evidence="8" type="ORF">Sya03_32400</name>
</gene>
<comment type="caution">
    <text evidence="8">The sequence shown here is derived from an EMBL/GenBank/DDBJ whole genome shotgun (WGS) entry which is preliminary data.</text>
</comment>
<dbReference type="PROSITE" id="PS50008">
    <property type="entry name" value="PIPLC_Y_DOMAIN"/>
    <property type="match status" value="1"/>
</dbReference>
<keyword evidence="2 5" id="KW-0732">Signal</keyword>
<feature type="signal peptide" evidence="5">
    <location>
        <begin position="1"/>
        <end position="23"/>
    </location>
</feature>
<dbReference type="InterPro" id="IPR008979">
    <property type="entry name" value="Galactose-bd-like_sf"/>
</dbReference>
<sequence length="722" mass="78603">MTAALTAATMTATMLAAGSPAEAGGPAVAATYSAGAGRAWQPLPVSARGDADATVVVDPSETRQRYSGIGFSLDETSVSNLWKLTPAKREEAVRLLVDPRHGAGFDRFRLTIGSPDLIEHLPFWSYDDLPPGVTEDFGLQHFSIQRDIDTHIVDTIKLIQKYNPRATFFASAWSAPAWMKTNNRFTGEVALLPGSTTAYYQVGKLRDDCIDVFARYYVKFVQAYARLGIHVDALTLLNEPGMDVVYPAMDISIEQQQRLALAMKREFRRAGLRTGLYVHDFNFWDWRDPNSTETKNYHRIFGDPRVRAASDGIAFHPYWGDPAVMREAYEEFGKPVHMTETSDRSPATVLDYLRLDVSSYVMWAQTTDQDGGTLHWTNSRDNDVDWAEVGRTSKWPNRLVTVDTTARDFTVRDELYALGQFARYLDPGHVRVASSATAAGIGNAVFRKGRDWVAVVGNTNDAPRRVRVALAGRSFVATVPAGAYATFRWRADAPSGHRNHAPVLRAPAAVTADQFGTATLRLTATDRDRDRLGYYAVDLPPGVTVDGGTGLVTIRPTVAGTSTLRFRVADGAAHDEVAVQLTVAPRGAPVGVRVEAESYTAQNGWTEGVNFVETNPAASGGKNVGWTAPGNWLRYRIDVAEAGTYAVELRVANGTGAPAPGAISLRSGDTVLATADVPDTGGWGAWRTVTTTVELPAGDQELTVWCETGGFNLDYLRLTSGA</sequence>
<keyword evidence="9" id="KW-1185">Reference proteome</keyword>
<feature type="chain" id="PRO_5035182847" description="Glucosylceramidase" evidence="5">
    <location>
        <begin position="24"/>
        <end position="722"/>
    </location>
</feature>
<dbReference type="GO" id="GO:0035556">
    <property type="term" value="P:intracellular signal transduction"/>
    <property type="evidence" value="ECO:0007669"/>
    <property type="project" value="InterPro"/>
</dbReference>
<evidence type="ECO:0000259" key="6">
    <source>
        <dbReference type="PROSITE" id="PS50008"/>
    </source>
</evidence>
<dbReference type="Pfam" id="PF02055">
    <property type="entry name" value="Glyco_hydro_30"/>
    <property type="match status" value="1"/>
</dbReference>
<dbReference type="InterPro" id="IPR001139">
    <property type="entry name" value="Glyco_hydro_30"/>
</dbReference>
<dbReference type="PROSITE" id="PS51175">
    <property type="entry name" value="CBM6"/>
    <property type="match status" value="1"/>
</dbReference>
<dbReference type="SMART" id="SM00606">
    <property type="entry name" value="CBD_IV"/>
    <property type="match status" value="1"/>
</dbReference>
<dbReference type="InterPro" id="IPR001711">
    <property type="entry name" value="PLipase_C_Pinositol-sp_Y"/>
</dbReference>
<reference evidence="8" key="1">
    <citation type="submission" date="2021-01" db="EMBL/GenBank/DDBJ databases">
        <title>Whole genome shotgun sequence of Spirilliplanes yamanashiensis NBRC 15828.</title>
        <authorList>
            <person name="Komaki H."/>
            <person name="Tamura T."/>
        </authorList>
    </citation>
    <scope>NUCLEOTIDE SEQUENCE</scope>
    <source>
        <strain evidence="8">NBRC 15828</strain>
    </source>
</reference>
<keyword evidence="4" id="KW-0326">Glycosidase</keyword>
<feature type="domain" description="CBM6" evidence="7">
    <location>
        <begin position="592"/>
        <end position="719"/>
    </location>
</feature>
<proteinExistence type="inferred from homology"/>
<evidence type="ECO:0000256" key="2">
    <source>
        <dbReference type="ARBA" id="ARBA00022729"/>
    </source>
</evidence>
<dbReference type="GO" id="GO:0030246">
    <property type="term" value="F:carbohydrate binding"/>
    <property type="evidence" value="ECO:0007669"/>
    <property type="project" value="InterPro"/>
</dbReference>
<dbReference type="Gene3D" id="2.60.120.260">
    <property type="entry name" value="Galactose-binding domain-like"/>
    <property type="match status" value="1"/>
</dbReference>
<dbReference type="GO" id="GO:0004348">
    <property type="term" value="F:glucosylceramidase activity"/>
    <property type="evidence" value="ECO:0007669"/>
    <property type="project" value="InterPro"/>
</dbReference>
<dbReference type="InterPro" id="IPR033453">
    <property type="entry name" value="Glyco_hydro_30_TIM-barrel"/>
</dbReference>
<evidence type="ECO:0008006" key="10">
    <source>
        <dbReference type="Google" id="ProtNLM"/>
    </source>
</evidence>
<evidence type="ECO:0000256" key="5">
    <source>
        <dbReference type="SAM" id="SignalP"/>
    </source>
</evidence>
<evidence type="ECO:0000259" key="7">
    <source>
        <dbReference type="PROSITE" id="PS51175"/>
    </source>
</evidence>
<dbReference type="SUPFAM" id="SSF51445">
    <property type="entry name" value="(Trans)glycosidases"/>
    <property type="match status" value="1"/>
</dbReference>
<dbReference type="EMBL" id="BOOY01000025">
    <property type="protein sequence ID" value="GIJ03888.1"/>
    <property type="molecule type" value="Genomic_DNA"/>
</dbReference>